<dbReference type="Proteomes" id="UP001056648">
    <property type="component" value="Chromosome 2"/>
</dbReference>
<reference evidence="1" key="1">
    <citation type="submission" date="2022-06" db="EMBL/GenBank/DDBJ databases">
        <title>Complete genome sequence and characterization of Cupriavidus gilardii QJ1 isolated from contaminating cells.</title>
        <authorList>
            <person name="Qi J."/>
        </authorList>
    </citation>
    <scope>NUCLEOTIDE SEQUENCE</scope>
    <source>
        <strain evidence="1">QJ1</strain>
    </source>
</reference>
<proteinExistence type="predicted"/>
<evidence type="ECO:0000313" key="1">
    <source>
        <dbReference type="EMBL" id="USE79005.1"/>
    </source>
</evidence>
<organism evidence="1 2">
    <name type="scientific">Cupriavidus gilardii</name>
    <dbReference type="NCBI Taxonomy" id="82541"/>
    <lineage>
        <taxon>Bacteria</taxon>
        <taxon>Pseudomonadati</taxon>
        <taxon>Pseudomonadota</taxon>
        <taxon>Betaproteobacteria</taxon>
        <taxon>Burkholderiales</taxon>
        <taxon>Burkholderiaceae</taxon>
        <taxon>Cupriavidus</taxon>
    </lineage>
</organism>
<keyword evidence="2" id="KW-1185">Reference proteome</keyword>
<dbReference type="EMBL" id="CP098736">
    <property type="protein sequence ID" value="USE79005.1"/>
    <property type="molecule type" value="Genomic_DNA"/>
</dbReference>
<protein>
    <submittedName>
        <fullName evidence="1">Uncharacterized protein</fullName>
    </submittedName>
</protein>
<dbReference type="RefSeq" id="WP_252252726.1">
    <property type="nucleotide sequence ID" value="NZ_CP098736.1"/>
</dbReference>
<evidence type="ECO:0000313" key="2">
    <source>
        <dbReference type="Proteomes" id="UP001056648"/>
    </source>
</evidence>
<name>A0ABY4VWA1_9BURK</name>
<sequence length="156" mass="17238">MPRSKSPRKKYRPSWNGGNVKLRCEGWKVDAVFRPLETILDGLERDGAVTATAAGVPIFRDANDGCWYETAPAVEGVACAFEMHAKRQGRAVPIEPLLVLARKLRYAMPLEQADVAAARQALEALRAEAMQMTAAYARDLVQNTRIRIELDAKEAA</sequence>
<gene>
    <name evidence="1" type="ORF">NDR89_20425</name>
</gene>
<accession>A0ABY4VWA1</accession>